<protein>
    <submittedName>
        <fullName evidence="1">Uncharacterized protein</fullName>
    </submittedName>
</protein>
<gene>
    <name evidence="1" type="ORF">Pint_32270</name>
</gene>
<sequence length="156" mass="17301">MKTVTGRVLSTTPISLSKAASILSKFVNADTNASPALCAYLRRASVSFNELSQLHKELKSSRKHKISKSDIVAEEEKPTRKSSHGLSNGLESKINKDKKKKEGGELTVNGSGIEVVEEKTMKKKKRKSGEIEEGKEIHSEESPIKKKKKRKTEEHS</sequence>
<name>A0ACC0XNR3_9ROSI</name>
<dbReference type="EMBL" id="CM047746">
    <property type="protein sequence ID" value="KAJ0020187.1"/>
    <property type="molecule type" value="Genomic_DNA"/>
</dbReference>
<evidence type="ECO:0000313" key="1">
    <source>
        <dbReference type="EMBL" id="KAJ0020187.1"/>
    </source>
</evidence>
<reference evidence="2" key="1">
    <citation type="journal article" date="2023" name="G3 (Bethesda)">
        <title>Genome assembly and association tests identify interacting loci associated with vigor, precocity, and sex in interspecific pistachio rootstocks.</title>
        <authorList>
            <person name="Palmer W."/>
            <person name="Jacygrad E."/>
            <person name="Sagayaradj S."/>
            <person name="Cavanaugh K."/>
            <person name="Han R."/>
            <person name="Bertier L."/>
            <person name="Beede B."/>
            <person name="Kafkas S."/>
            <person name="Golino D."/>
            <person name="Preece J."/>
            <person name="Michelmore R."/>
        </authorList>
    </citation>
    <scope>NUCLEOTIDE SEQUENCE [LARGE SCALE GENOMIC DNA]</scope>
</reference>
<dbReference type="Proteomes" id="UP001163603">
    <property type="component" value="Chromosome 11"/>
</dbReference>
<accession>A0ACC0XNR3</accession>
<organism evidence="1 2">
    <name type="scientific">Pistacia integerrima</name>
    <dbReference type="NCBI Taxonomy" id="434235"/>
    <lineage>
        <taxon>Eukaryota</taxon>
        <taxon>Viridiplantae</taxon>
        <taxon>Streptophyta</taxon>
        <taxon>Embryophyta</taxon>
        <taxon>Tracheophyta</taxon>
        <taxon>Spermatophyta</taxon>
        <taxon>Magnoliopsida</taxon>
        <taxon>eudicotyledons</taxon>
        <taxon>Gunneridae</taxon>
        <taxon>Pentapetalae</taxon>
        <taxon>rosids</taxon>
        <taxon>malvids</taxon>
        <taxon>Sapindales</taxon>
        <taxon>Anacardiaceae</taxon>
        <taxon>Pistacia</taxon>
    </lineage>
</organism>
<proteinExistence type="predicted"/>
<keyword evidence="2" id="KW-1185">Reference proteome</keyword>
<evidence type="ECO:0000313" key="2">
    <source>
        <dbReference type="Proteomes" id="UP001163603"/>
    </source>
</evidence>
<comment type="caution">
    <text evidence="1">The sequence shown here is derived from an EMBL/GenBank/DDBJ whole genome shotgun (WGS) entry which is preliminary data.</text>
</comment>